<feature type="transmembrane region" description="Helical" evidence="1">
    <location>
        <begin position="487"/>
        <end position="505"/>
    </location>
</feature>
<comment type="caution">
    <text evidence="3">The sequence shown here is derived from an EMBL/GenBank/DDBJ whole genome shotgun (WGS) entry which is preliminary data.</text>
</comment>
<reference evidence="3 4" key="1">
    <citation type="submission" date="2018-11" db="EMBL/GenBank/DDBJ databases">
        <title>Cryobacterium sp. nov., isolated from rhizosphere soil of lettuce.</title>
        <authorList>
            <person name="Wang Y."/>
        </authorList>
    </citation>
    <scope>NUCLEOTIDE SEQUENCE [LARGE SCALE GENOMIC DNA]</scope>
    <source>
        <strain evidence="3 4">NEAU-85</strain>
    </source>
</reference>
<evidence type="ECO:0000259" key="2">
    <source>
        <dbReference type="Pfam" id="PF02518"/>
    </source>
</evidence>
<dbReference type="Pfam" id="PF02518">
    <property type="entry name" value="HATPase_c"/>
    <property type="match status" value="1"/>
</dbReference>
<protein>
    <recommendedName>
        <fullName evidence="2">Histidine kinase/HSP90-like ATPase domain-containing protein</fullName>
    </recommendedName>
</protein>
<dbReference type="SUPFAM" id="SSF55874">
    <property type="entry name" value="ATPase domain of HSP90 chaperone/DNA topoisomerase II/histidine kinase"/>
    <property type="match status" value="1"/>
</dbReference>
<feature type="domain" description="Histidine kinase/HSP90-like ATPase" evidence="2">
    <location>
        <begin position="310"/>
        <end position="408"/>
    </location>
</feature>
<feature type="transmembrane region" description="Helical" evidence="1">
    <location>
        <begin position="536"/>
        <end position="554"/>
    </location>
</feature>
<feature type="transmembrane region" description="Helical" evidence="1">
    <location>
        <begin position="29"/>
        <end position="46"/>
    </location>
</feature>
<keyword evidence="1" id="KW-0812">Transmembrane</keyword>
<feature type="transmembrane region" description="Helical" evidence="1">
    <location>
        <begin position="89"/>
        <end position="107"/>
    </location>
</feature>
<proteinExistence type="predicted"/>
<evidence type="ECO:0000313" key="4">
    <source>
        <dbReference type="Proteomes" id="UP000279859"/>
    </source>
</evidence>
<organism evidence="3 4">
    <name type="scientific">Cryobacterium tepidiphilum</name>
    <dbReference type="NCBI Taxonomy" id="2486026"/>
    <lineage>
        <taxon>Bacteria</taxon>
        <taxon>Bacillati</taxon>
        <taxon>Actinomycetota</taxon>
        <taxon>Actinomycetes</taxon>
        <taxon>Micrococcales</taxon>
        <taxon>Microbacteriaceae</taxon>
        <taxon>Cryobacterium</taxon>
    </lineage>
</organism>
<dbReference type="AlphaFoldDB" id="A0A3M8L118"/>
<sequence>MSAAARAVPASTGRIDRDRDNEVDRLTRLIYLVLGVSAVFFGALSLRPLLEQAPGADFPLVAACWLLAFGVPVAMGALSLWAPLRVLRLLAVIEGVVFVLAIAEWLLFRDGRLPEGNDIPWVITFTAIPAVCVATVARARVAWGYVILVSGLSGWVRAWSSSGVEVRLIGAKDSLYTLLLISVFVGLTIAVRRIATRVAAAAEADRAAYSESAARISQKHERLTVDALVHDSVLSVLLMAGRGSVDIAHLSAYARQTLGRITGLNAPPPANLVPASVLGDRLRTLTAELAPGTAFASNLGARPVPALVVDALVLAAGEALRNSLRHAGLASSAPARPVSRSVDVHDDHGTVVVRVRDDGIGFDAADVPADRLGIARSIVARMSAFVGGSARVFSRPGAGTEVTLAWTPDRPAAGGDAPASFSAMFSMLAPVVRVIIVLFVVVHGVLAFTGPGAASWFPLELLAFLAVSAAAVLCTRAAVNPLPAAQTLGTVALLAAAEILMFFEVTPQDTAAFAHWHLGAITLVLLVLAMRGRNRIAWSCYGGLFAATVAWAVVNGLPAAGGVGLVIRHAGTLLAGTLWVFAARRSMATLTELNRQRTVRDAAELAETTAIQERHAQLARLSTLARPMLERLADAHPLSADDQAECLQVEATLRDAIRARSLFVEPVISAAKAARARGVDVTLLDDSADRPPGDMAPVTAAVAGELDAAASGRVTARVLPAGRDALATIVVDSDRHRIVTVTADGMLG</sequence>
<feature type="transmembrane region" description="Helical" evidence="1">
    <location>
        <begin position="431"/>
        <end position="450"/>
    </location>
</feature>
<dbReference type="EMBL" id="RDSR01000018">
    <property type="protein sequence ID" value="RNE59213.1"/>
    <property type="molecule type" value="Genomic_DNA"/>
</dbReference>
<gene>
    <name evidence="3" type="ORF">EEJ31_10610</name>
</gene>
<dbReference type="InterPro" id="IPR036890">
    <property type="entry name" value="HATPase_C_sf"/>
</dbReference>
<dbReference type="Proteomes" id="UP000279859">
    <property type="component" value="Unassembled WGS sequence"/>
</dbReference>
<name>A0A3M8L118_9MICO</name>
<feature type="transmembrane region" description="Helical" evidence="1">
    <location>
        <begin position="119"/>
        <end position="137"/>
    </location>
</feature>
<evidence type="ECO:0000313" key="3">
    <source>
        <dbReference type="EMBL" id="RNE59213.1"/>
    </source>
</evidence>
<feature type="transmembrane region" description="Helical" evidence="1">
    <location>
        <begin position="142"/>
        <end position="162"/>
    </location>
</feature>
<accession>A0A3M8L118</accession>
<feature type="transmembrane region" description="Helical" evidence="1">
    <location>
        <begin position="511"/>
        <end position="529"/>
    </location>
</feature>
<feature type="transmembrane region" description="Helical" evidence="1">
    <location>
        <begin position="456"/>
        <end position="475"/>
    </location>
</feature>
<keyword evidence="1" id="KW-0472">Membrane</keyword>
<keyword evidence="1" id="KW-1133">Transmembrane helix</keyword>
<dbReference type="InterPro" id="IPR003594">
    <property type="entry name" value="HATPase_dom"/>
</dbReference>
<dbReference type="Gene3D" id="3.30.565.10">
    <property type="entry name" value="Histidine kinase-like ATPase, C-terminal domain"/>
    <property type="match status" value="1"/>
</dbReference>
<evidence type="ECO:0000256" key="1">
    <source>
        <dbReference type="SAM" id="Phobius"/>
    </source>
</evidence>
<feature type="transmembrane region" description="Helical" evidence="1">
    <location>
        <begin position="174"/>
        <end position="191"/>
    </location>
</feature>
<feature type="transmembrane region" description="Helical" evidence="1">
    <location>
        <begin position="560"/>
        <end position="582"/>
    </location>
</feature>
<feature type="transmembrane region" description="Helical" evidence="1">
    <location>
        <begin position="58"/>
        <end position="82"/>
    </location>
</feature>
<keyword evidence="4" id="KW-1185">Reference proteome</keyword>